<sequence>MRILRDCWYAAAWTNEIKQGELFNQKIANEPVLFFRKQDGSVAAIADYCAHRYAPLHRGKQCGDVIRCGYHGLEFDEHGECVRNPHEKGNLPNKTIPSYAVCEKYSVVWFWVGDKTKADPNLIPAEFEFLGSSKRAHVRGRFHVKANYLLLLDNLLDISHALFLHGDALMTEDLYATYDPKVLKSEDSLTVTVESHNITAPGLFSVALPEGTGKVDLYDYVKWEAPALISHDIAYTQLDRPPYEPEGVSSRSAHLFTPETATSTHYLFDNSRDFMLDNSETDGRILGALHKAFGEEDIPMIEAQQVVLGDQELFDLKPAILVNDRAGVLVRRTLNKMISAKEDTAKADRIY</sequence>
<dbReference type="PANTHER" id="PTHR21266">
    <property type="entry name" value="IRON-SULFUR DOMAIN CONTAINING PROTEIN"/>
    <property type="match status" value="1"/>
</dbReference>
<evidence type="ECO:0000256" key="2">
    <source>
        <dbReference type="ARBA" id="ARBA00022723"/>
    </source>
</evidence>
<dbReference type="InterPro" id="IPR050584">
    <property type="entry name" value="Cholesterol_7-desaturase"/>
</dbReference>
<name>A0A5E7CFN2_PSEFL</name>
<dbReference type="AlphaFoldDB" id="A0A5E7CFN2"/>
<feature type="domain" description="Rieske" evidence="6">
    <location>
        <begin position="8"/>
        <end position="110"/>
    </location>
</feature>
<dbReference type="InterPro" id="IPR036922">
    <property type="entry name" value="Rieske_2Fe-2S_sf"/>
</dbReference>
<organism evidence="7 8">
    <name type="scientific">Pseudomonas fluorescens</name>
    <dbReference type="NCBI Taxonomy" id="294"/>
    <lineage>
        <taxon>Bacteria</taxon>
        <taxon>Pseudomonadati</taxon>
        <taxon>Pseudomonadota</taxon>
        <taxon>Gammaproteobacteria</taxon>
        <taxon>Pseudomonadales</taxon>
        <taxon>Pseudomonadaceae</taxon>
        <taxon>Pseudomonas</taxon>
    </lineage>
</organism>
<evidence type="ECO:0000313" key="8">
    <source>
        <dbReference type="Proteomes" id="UP000409037"/>
    </source>
</evidence>
<dbReference type="InterPro" id="IPR017941">
    <property type="entry name" value="Rieske_2Fe-2S"/>
</dbReference>
<keyword evidence="4" id="KW-0408">Iron</keyword>
<evidence type="ECO:0000313" key="7">
    <source>
        <dbReference type="EMBL" id="VVO03590.1"/>
    </source>
</evidence>
<dbReference type="Proteomes" id="UP000409037">
    <property type="component" value="Unassembled WGS sequence"/>
</dbReference>
<evidence type="ECO:0000259" key="6">
    <source>
        <dbReference type="PROSITE" id="PS51296"/>
    </source>
</evidence>
<accession>A0A5E7CFN2</accession>
<dbReference type="Pfam" id="PF19112">
    <property type="entry name" value="VanA_C"/>
    <property type="match status" value="1"/>
</dbReference>
<keyword evidence="2" id="KW-0479">Metal-binding</keyword>
<dbReference type="OrthoDB" id="9769355at2"/>
<keyword evidence="3 7" id="KW-0560">Oxidoreductase</keyword>
<gene>
    <name evidence="7" type="primary">tsaM1_2</name>
    <name evidence="7" type="ORF">PS833_02859</name>
</gene>
<dbReference type="Gene3D" id="3.90.380.10">
    <property type="entry name" value="Naphthalene 1,2-dioxygenase Alpha Subunit, Chain A, domain 1"/>
    <property type="match status" value="1"/>
</dbReference>
<keyword evidence="1" id="KW-0001">2Fe-2S</keyword>
<dbReference type="EC" id="1.14.14.-" evidence="7"/>
<dbReference type="SUPFAM" id="SSF50022">
    <property type="entry name" value="ISP domain"/>
    <property type="match status" value="1"/>
</dbReference>
<keyword evidence="5" id="KW-0411">Iron-sulfur</keyword>
<proteinExistence type="predicted"/>
<dbReference type="Gene3D" id="2.102.10.10">
    <property type="entry name" value="Rieske [2Fe-2S] iron-sulphur domain"/>
    <property type="match status" value="1"/>
</dbReference>
<dbReference type="GO" id="GO:0004497">
    <property type="term" value="F:monooxygenase activity"/>
    <property type="evidence" value="ECO:0007669"/>
    <property type="project" value="UniProtKB-KW"/>
</dbReference>
<evidence type="ECO:0000256" key="3">
    <source>
        <dbReference type="ARBA" id="ARBA00023002"/>
    </source>
</evidence>
<reference evidence="7 8" key="1">
    <citation type="submission" date="2019-09" db="EMBL/GenBank/DDBJ databases">
        <authorList>
            <person name="Chandra G."/>
            <person name="Truman W A."/>
        </authorList>
    </citation>
    <scope>NUCLEOTIDE SEQUENCE [LARGE SCALE GENOMIC DNA]</scope>
    <source>
        <strain evidence="7">PS833</strain>
    </source>
</reference>
<evidence type="ECO:0000256" key="1">
    <source>
        <dbReference type="ARBA" id="ARBA00022714"/>
    </source>
</evidence>
<dbReference type="RefSeq" id="WP_150798416.1">
    <property type="nucleotide sequence ID" value="NZ_CABVHU010000006.1"/>
</dbReference>
<dbReference type="GO" id="GO:0051537">
    <property type="term" value="F:2 iron, 2 sulfur cluster binding"/>
    <property type="evidence" value="ECO:0007669"/>
    <property type="project" value="UniProtKB-KW"/>
</dbReference>
<dbReference type="EMBL" id="CABVHU010000006">
    <property type="protein sequence ID" value="VVO03590.1"/>
    <property type="molecule type" value="Genomic_DNA"/>
</dbReference>
<dbReference type="PROSITE" id="PS51296">
    <property type="entry name" value="RIESKE"/>
    <property type="match status" value="1"/>
</dbReference>
<dbReference type="PANTHER" id="PTHR21266:SF60">
    <property type="entry name" value="3-KETOSTEROID-9-ALPHA-MONOOXYGENASE, OXYGENASE COMPONENT"/>
    <property type="match status" value="1"/>
</dbReference>
<dbReference type="Pfam" id="PF00355">
    <property type="entry name" value="Rieske"/>
    <property type="match status" value="1"/>
</dbReference>
<dbReference type="SUPFAM" id="SSF55961">
    <property type="entry name" value="Bet v1-like"/>
    <property type="match status" value="1"/>
</dbReference>
<dbReference type="GO" id="GO:0046872">
    <property type="term" value="F:metal ion binding"/>
    <property type="evidence" value="ECO:0007669"/>
    <property type="project" value="UniProtKB-KW"/>
</dbReference>
<evidence type="ECO:0000256" key="5">
    <source>
        <dbReference type="ARBA" id="ARBA00023014"/>
    </source>
</evidence>
<protein>
    <submittedName>
        <fullName evidence="7">Toluene-4-sulfonate monooxygenase system iron-sulfur subunit TsaM1</fullName>
        <ecNumber evidence="7">1.14.14.-</ecNumber>
    </submittedName>
</protein>
<keyword evidence="7" id="KW-0503">Monooxygenase</keyword>
<dbReference type="InterPro" id="IPR044043">
    <property type="entry name" value="VanA_C_cat"/>
</dbReference>
<evidence type="ECO:0000256" key="4">
    <source>
        <dbReference type="ARBA" id="ARBA00023004"/>
    </source>
</evidence>